<reference evidence="1" key="1">
    <citation type="submission" date="2018-06" db="EMBL/GenBank/DDBJ databases">
        <authorList>
            <person name="Zhirakovskaya E."/>
        </authorList>
    </citation>
    <scope>NUCLEOTIDE SEQUENCE</scope>
</reference>
<gene>
    <name evidence="1" type="ORF">MNBD_ALPHA08-1862</name>
</gene>
<dbReference type="InterPro" id="IPR011008">
    <property type="entry name" value="Dimeric_a/b-barrel"/>
</dbReference>
<sequence>MFIVLLKFAENSANAGQYMAGHNEWIKSGFDDGVFLLSGSLKPGPGGGVAAHNTSLTDLQTRVNQDPFVAHNVVSAEIIEISPAKTDKRLAFLLTDS</sequence>
<name>A0A3B0S421_9ZZZZ</name>
<organism evidence="1">
    <name type="scientific">hydrothermal vent metagenome</name>
    <dbReference type="NCBI Taxonomy" id="652676"/>
    <lineage>
        <taxon>unclassified sequences</taxon>
        <taxon>metagenomes</taxon>
        <taxon>ecological metagenomes</taxon>
    </lineage>
</organism>
<evidence type="ECO:0000313" key="1">
    <source>
        <dbReference type="EMBL" id="VAV99567.1"/>
    </source>
</evidence>
<dbReference type="PANTHER" id="PTHR37828:SF1">
    <property type="entry name" value="YCII-RELATED DOMAIN-CONTAINING PROTEIN"/>
    <property type="match status" value="1"/>
</dbReference>
<dbReference type="EMBL" id="UOEC01000164">
    <property type="protein sequence ID" value="VAV99567.1"/>
    <property type="molecule type" value="Genomic_DNA"/>
</dbReference>
<proteinExistence type="predicted"/>
<dbReference type="PANTHER" id="PTHR37828">
    <property type="entry name" value="GSR2449 PROTEIN"/>
    <property type="match status" value="1"/>
</dbReference>
<dbReference type="AlphaFoldDB" id="A0A3B0S421"/>
<protein>
    <recommendedName>
        <fullName evidence="2">YCII-related domain-containing protein</fullName>
    </recommendedName>
</protein>
<evidence type="ECO:0008006" key="2">
    <source>
        <dbReference type="Google" id="ProtNLM"/>
    </source>
</evidence>
<accession>A0A3B0S421</accession>
<dbReference type="SUPFAM" id="SSF54909">
    <property type="entry name" value="Dimeric alpha+beta barrel"/>
    <property type="match status" value="1"/>
</dbReference>